<feature type="transmembrane region" description="Helical" evidence="6">
    <location>
        <begin position="93"/>
        <end position="115"/>
    </location>
</feature>
<feature type="transmembrane region" description="Helical" evidence="6">
    <location>
        <begin position="6"/>
        <end position="24"/>
    </location>
</feature>
<evidence type="ECO:0000313" key="9">
    <source>
        <dbReference type="Proteomes" id="UP000027586"/>
    </source>
</evidence>
<dbReference type="VEuPathDB" id="FungiDB:LCOR_01305.1"/>
<keyword evidence="3 6" id="KW-0812">Transmembrane</keyword>
<dbReference type="InterPro" id="IPR011701">
    <property type="entry name" value="MFS"/>
</dbReference>
<evidence type="ECO:0000256" key="5">
    <source>
        <dbReference type="ARBA" id="ARBA00023136"/>
    </source>
</evidence>
<feature type="transmembrane region" description="Helical" evidence="6">
    <location>
        <begin position="289"/>
        <end position="309"/>
    </location>
</feature>
<organism evidence="8 9">
    <name type="scientific">Lichtheimia corymbifera JMRC:FSU:9682</name>
    <dbReference type="NCBI Taxonomy" id="1263082"/>
    <lineage>
        <taxon>Eukaryota</taxon>
        <taxon>Fungi</taxon>
        <taxon>Fungi incertae sedis</taxon>
        <taxon>Mucoromycota</taxon>
        <taxon>Mucoromycotina</taxon>
        <taxon>Mucoromycetes</taxon>
        <taxon>Mucorales</taxon>
        <taxon>Lichtheimiaceae</taxon>
        <taxon>Lichtheimia</taxon>
    </lineage>
</organism>
<name>A0A068RHY3_9FUNG</name>
<dbReference type="PROSITE" id="PS50850">
    <property type="entry name" value="MFS"/>
    <property type="match status" value="1"/>
</dbReference>
<comment type="caution">
    <text evidence="8">The sequence shown here is derived from an EMBL/GenBank/DDBJ whole genome shotgun (WGS) entry which is preliminary data.</text>
</comment>
<evidence type="ECO:0000256" key="4">
    <source>
        <dbReference type="ARBA" id="ARBA00022989"/>
    </source>
</evidence>
<evidence type="ECO:0000259" key="7">
    <source>
        <dbReference type="PROSITE" id="PS50850"/>
    </source>
</evidence>
<feature type="transmembrane region" description="Helical" evidence="6">
    <location>
        <begin position="61"/>
        <end position="86"/>
    </location>
</feature>
<reference evidence="8" key="1">
    <citation type="submission" date="2013-08" db="EMBL/GenBank/DDBJ databases">
        <title>Gene expansion shapes genome architecture in the human pathogen Lichtheimia corymbifera: an evolutionary genomics analysis in the ancient terrestrial Mucorales (Mucoromycotina).</title>
        <authorList>
            <person name="Schwartze V.U."/>
            <person name="Winter S."/>
            <person name="Shelest E."/>
            <person name="Marcet-Houben M."/>
            <person name="Horn F."/>
            <person name="Wehner S."/>
            <person name="Hoffmann K."/>
            <person name="Riege K."/>
            <person name="Sammeth M."/>
            <person name="Nowrousian M."/>
            <person name="Valiante V."/>
            <person name="Linde J."/>
            <person name="Jacobsen I.D."/>
            <person name="Marz M."/>
            <person name="Brakhage A.A."/>
            <person name="Gabaldon T."/>
            <person name="Bocker S."/>
            <person name="Voigt K."/>
        </authorList>
    </citation>
    <scope>NUCLEOTIDE SEQUENCE [LARGE SCALE GENOMIC DNA]</scope>
    <source>
        <strain evidence="8">FSU 9682</strain>
    </source>
</reference>
<keyword evidence="2" id="KW-0813">Transport</keyword>
<comment type="subcellular location">
    <subcellularLocation>
        <location evidence="1">Membrane</location>
        <topology evidence="1">Multi-pass membrane protein</topology>
    </subcellularLocation>
</comment>
<dbReference type="Gene3D" id="1.20.1250.20">
    <property type="entry name" value="MFS general substrate transporter like domains"/>
    <property type="match status" value="1"/>
</dbReference>
<sequence>MTQSEFSWASALVFIGNLAFQLPNAYLMHKLPIAKYLGLTVIIWGILEGCIALVNNFQQLAAIRFLLGMAEGSGNPALALVISTLYRRSEQPVINAIMIFSNSIATILGGLISYGINQMNQVAGLSAWKWCMIIYGAVTMIVGIACFIFMPDTPYSIWFRLTDHERLITEERTRDNATVHSHTIKKQQILEALREPQLYCYTLAGFMIMTQNGCMVTFSTQIIVTMGYSKAASLLIAGSRGISDAFYLIIGIYACRRWLGQCLTATCACLLCMISALLLIVIPEDLPKLSGIYLFTGALVPVLMTSSISNNVAGYSKKITYFTFLIGSFGLGNFCGPLMLVEGQKPQYVAGLASYASFQLISALLFLYIRATMKRVNDERDRMKVPPQHEDQDKIDMTDVENPNFRYRL</sequence>
<keyword evidence="9" id="KW-1185">Reference proteome</keyword>
<keyword evidence="5 6" id="KW-0472">Membrane</keyword>
<gene>
    <name evidence="8" type="ORF">LCOR_01305.1</name>
</gene>
<dbReference type="GO" id="GO:0022857">
    <property type="term" value="F:transmembrane transporter activity"/>
    <property type="evidence" value="ECO:0007669"/>
    <property type="project" value="InterPro"/>
</dbReference>
<evidence type="ECO:0000256" key="1">
    <source>
        <dbReference type="ARBA" id="ARBA00004141"/>
    </source>
</evidence>
<dbReference type="GO" id="GO:0016020">
    <property type="term" value="C:membrane"/>
    <property type="evidence" value="ECO:0007669"/>
    <property type="project" value="UniProtKB-SubCell"/>
</dbReference>
<dbReference type="PANTHER" id="PTHR43791:SF103">
    <property type="entry name" value="MAJOR FACILITATOR SUPERFAMILY (MFS) PROFILE DOMAIN-CONTAINING PROTEIN-RELATED"/>
    <property type="match status" value="1"/>
</dbReference>
<feature type="domain" description="Major facilitator superfamily (MFS) profile" evidence="7">
    <location>
        <begin position="1"/>
        <end position="409"/>
    </location>
</feature>
<evidence type="ECO:0000256" key="6">
    <source>
        <dbReference type="SAM" id="Phobius"/>
    </source>
</evidence>
<dbReference type="EMBL" id="CBTN010000003">
    <property type="protein sequence ID" value="CDH49564.1"/>
    <property type="molecule type" value="Genomic_DNA"/>
</dbReference>
<dbReference type="InterPro" id="IPR020846">
    <property type="entry name" value="MFS_dom"/>
</dbReference>
<dbReference type="Proteomes" id="UP000027586">
    <property type="component" value="Unassembled WGS sequence"/>
</dbReference>
<dbReference type="OrthoDB" id="6730379at2759"/>
<keyword evidence="4 6" id="KW-1133">Transmembrane helix</keyword>
<dbReference type="SUPFAM" id="SSF103473">
    <property type="entry name" value="MFS general substrate transporter"/>
    <property type="match status" value="1"/>
</dbReference>
<protein>
    <recommendedName>
        <fullName evidence="7">Major facilitator superfamily (MFS) profile domain-containing protein</fullName>
    </recommendedName>
</protein>
<evidence type="ECO:0000256" key="2">
    <source>
        <dbReference type="ARBA" id="ARBA00022448"/>
    </source>
</evidence>
<feature type="transmembrane region" description="Helical" evidence="6">
    <location>
        <begin position="347"/>
        <end position="369"/>
    </location>
</feature>
<feature type="transmembrane region" description="Helical" evidence="6">
    <location>
        <begin position="321"/>
        <end position="341"/>
    </location>
</feature>
<proteinExistence type="predicted"/>
<evidence type="ECO:0000313" key="8">
    <source>
        <dbReference type="EMBL" id="CDH49564.1"/>
    </source>
</evidence>
<dbReference type="AlphaFoldDB" id="A0A068RHY3"/>
<dbReference type="STRING" id="1263082.A0A068RHY3"/>
<feature type="transmembrane region" description="Helical" evidence="6">
    <location>
        <begin position="36"/>
        <end position="55"/>
    </location>
</feature>
<dbReference type="Pfam" id="PF07690">
    <property type="entry name" value="MFS_1"/>
    <property type="match status" value="1"/>
</dbReference>
<feature type="transmembrane region" description="Helical" evidence="6">
    <location>
        <begin position="127"/>
        <end position="150"/>
    </location>
</feature>
<dbReference type="InterPro" id="IPR036259">
    <property type="entry name" value="MFS_trans_sf"/>
</dbReference>
<feature type="transmembrane region" description="Helical" evidence="6">
    <location>
        <begin position="262"/>
        <end position="283"/>
    </location>
</feature>
<dbReference type="PANTHER" id="PTHR43791">
    <property type="entry name" value="PERMEASE-RELATED"/>
    <property type="match status" value="1"/>
</dbReference>
<accession>A0A068RHY3</accession>
<evidence type="ECO:0000256" key="3">
    <source>
        <dbReference type="ARBA" id="ARBA00022692"/>
    </source>
</evidence>